<dbReference type="Gene3D" id="3.40.50.720">
    <property type="entry name" value="NAD(P)-binding Rossmann-like Domain"/>
    <property type="match status" value="1"/>
</dbReference>
<comment type="caution">
    <text evidence="4">The sequence shown here is derived from an EMBL/GenBank/DDBJ whole genome shotgun (WGS) entry which is preliminary data.</text>
</comment>
<protein>
    <recommendedName>
        <fullName evidence="3">NAD-dependent epimerase/dehydratase domain-containing protein</fullName>
    </recommendedName>
</protein>
<evidence type="ECO:0000256" key="1">
    <source>
        <dbReference type="ARBA" id="ARBA00023002"/>
    </source>
</evidence>
<evidence type="ECO:0000313" key="4">
    <source>
        <dbReference type="EMBL" id="KAK0652520.1"/>
    </source>
</evidence>
<keyword evidence="5" id="KW-1185">Reference proteome</keyword>
<gene>
    <name evidence="4" type="ORF">B0T16DRAFT_387771</name>
</gene>
<proteinExistence type="inferred from homology"/>
<dbReference type="InterPro" id="IPR036291">
    <property type="entry name" value="NAD(P)-bd_dom_sf"/>
</dbReference>
<dbReference type="AlphaFoldDB" id="A0AA40CV34"/>
<dbReference type="PANTHER" id="PTHR10366">
    <property type="entry name" value="NAD DEPENDENT EPIMERASE/DEHYDRATASE"/>
    <property type="match status" value="1"/>
</dbReference>
<organism evidence="4 5">
    <name type="scientific">Cercophora newfieldiana</name>
    <dbReference type="NCBI Taxonomy" id="92897"/>
    <lineage>
        <taxon>Eukaryota</taxon>
        <taxon>Fungi</taxon>
        <taxon>Dikarya</taxon>
        <taxon>Ascomycota</taxon>
        <taxon>Pezizomycotina</taxon>
        <taxon>Sordariomycetes</taxon>
        <taxon>Sordariomycetidae</taxon>
        <taxon>Sordariales</taxon>
        <taxon>Lasiosphaeriaceae</taxon>
        <taxon>Cercophora</taxon>
    </lineage>
</organism>
<dbReference type="Proteomes" id="UP001174936">
    <property type="component" value="Unassembled WGS sequence"/>
</dbReference>
<evidence type="ECO:0000256" key="2">
    <source>
        <dbReference type="ARBA" id="ARBA00023445"/>
    </source>
</evidence>
<dbReference type="FunFam" id="3.40.50.720:FF:000426">
    <property type="entry name" value="Aldehyde reductase 2"/>
    <property type="match status" value="1"/>
</dbReference>
<comment type="similarity">
    <text evidence="2">Belongs to the NAD(P)-dependent epimerase/dehydratase family. Dihydroflavonol-4-reductase subfamily.</text>
</comment>
<evidence type="ECO:0000313" key="5">
    <source>
        <dbReference type="Proteomes" id="UP001174936"/>
    </source>
</evidence>
<dbReference type="InterPro" id="IPR001509">
    <property type="entry name" value="Epimerase_deHydtase"/>
</dbReference>
<accession>A0AA40CV34</accession>
<dbReference type="Pfam" id="PF01370">
    <property type="entry name" value="Epimerase"/>
    <property type="match status" value="1"/>
</dbReference>
<sequence length="356" mass="39255">MTSSHITFTGANGLIASHITDQLLAAGYRVRGTVRSLSKASYLTPLFAARHGPNRFSLLEVPDITAPTAWNAAVANVSGIAHVIGATDLGVQDPDVSAAEELPWQISLLEAARRSGTVQSFVFTSSAWAAWTPNADESVTLTGESWNEEAVALARDKGVAAERKGMAGFMALKTLVEKGIWEWVRREKPAFAFNTVLPDTVMGECLDPKNQGIPSTAGMVHWVWENKYVDVLDGMQPQWHVDCRDCGRLVVAVLASSPRVNGERIYAFGDRYSWFKVAEILRRLYPEHAEQMAKPKNTGWDQTRVPVERGQELLQRVGQQGWTKLEESVKKNAESWLKLEKQGVTAHQYAGIPNGE</sequence>
<evidence type="ECO:0000259" key="3">
    <source>
        <dbReference type="Pfam" id="PF01370"/>
    </source>
</evidence>
<dbReference type="EMBL" id="JAULSV010000002">
    <property type="protein sequence ID" value="KAK0652520.1"/>
    <property type="molecule type" value="Genomic_DNA"/>
</dbReference>
<dbReference type="SUPFAM" id="SSF51735">
    <property type="entry name" value="NAD(P)-binding Rossmann-fold domains"/>
    <property type="match status" value="1"/>
</dbReference>
<reference evidence="4" key="1">
    <citation type="submission" date="2023-06" db="EMBL/GenBank/DDBJ databases">
        <title>Genome-scale phylogeny and comparative genomics of the fungal order Sordariales.</title>
        <authorList>
            <consortium name="Lawrence Berkeley National Laboratory"/>
            <person name="Hensen N."/>
            <person name="Bonometti L."/>
            <person name="Westerberg I."/>
            <person name="Brannstrom I.O."/>
            <person name="Guillou S."/>
            <person name="Cros-Aarteil S."/>
            <person name="Calhoun S."/>
            <person name="Haridas S."/>
            <person name="Kuo A."/>
            <person name="Mondo S."/>
            <person name="Pangilinan J."/>
            <person name="Riley R."/>
            <person name="Labutti K."/>
            <person name="Andreopoulos B."/>
            <person name="Lipzen A."/>
            <person name="Chen C."/>
            <person name="Yanf M."/>
            <person name="Daum C."/>
            <person name="Ng V."/>
            <person name="Clum A."/>
            <person name="Steindorff A."/>
            <person name="Ohm R."/>
            <person name="Martin F."/>
            <person name="Silar P."/>
            <person name="Natvig D."/>
            <person name="Lalanne C."/>
            <person name="Gautier V."/>
            <person name="Ament-Velasquez S.L."/>
            <person name="Kruys A."/>
            <person name="Hutchinson M.I."/>
            <person name="Powell A.J."/>
            <person name="Barry K."/>
            <person name="Miller A.N."/>
            <person name="Grigoriev I.V."/>
            <person name="Debuchy R."/>
            <person name="Gladieux P."/>
            <person name="Thoren M.H."/>
            <person name="Johannesson H."/>
        </authorList>
    </citation>
    <scope>NUCLEOTIDE SEQUENCE</scope>
    <source>
        <strain evidence="4">SMH2532-1</strain>
    </source>
</reference>
<dbReference type="InterPro" id="IPR050425">
    <property type="entry name" value="NAD(P)_dehydrat-like"/>
</dbReference>
<feature type="domain" description="NAD-dependent epimerase/dehydratase" evidence="3">
    <location>
        <begin position="8"/>
        <end position="140"/>
    </location>
</feature>
<dbReference type="GO" id="GO:0016616">
    <property type="term" value="F:oxidoreductase activity, acting on the CH-OH group of donors, NAD or NADP as acceptor"/>
    <property type="evidence" value="ECO:0007669"/>
    <property type="project" value="TreeGrafter"/>
</dbReference>
<name>A0AA40CV34_9PEZI</name>
<keyword evidence="1" id="KW-0560">Oxidoreductase</keyword>
<dbReference type="PANTHER" id="PTHR10366:SF562">
    <property type="entry name" value="ALDEHYDE REDUCTASE II (AFU_ORTHOLOGUE AFUA_1G11360)"/>
    <property type="match status" value="1"/>
</dbReference>